<accession>A0A2V3TR19</accession>
<evidence type="ECO:0000313" key="1">
    <source>
        <dbReference type="EMBL" id="PXW50197.1"/>
    </source>
</evidence>
<protein>
    <submittedName>
        <fullName evidence="1">Uncharacterized protein</fullName>
    </submittedName>
</protein>
<comment type="caution">
    <text evidence="1">The sequence shown here is derived from an EMBL/GenBank/DDBJ whole genome shotgun (WGS) entry which is preliminary data.</text>
</comment>
<keyword evidence="2" id="KW-1185">Reference proteome</keyword>
<evidence type="ECO:0000313" key="2">
    <source>
        <dbReference type="Proteomes" id="UP000248021"/>
    </source>
</evidence>
<gene>
    <name evidence="1" type="ORF">C7450_1309</name>
</gene>
<dbReference type="RefSeq" id="WP_210206607.1">
    <property type="nucleotide sequence ID" value="NZ_JAHBRY010000001.1"/>
</dbReference>
<dbReference type="AlphaFoldDB" id="A0A2V3TR19"/>
<dbReference type="EMBL" id="QJJK01000030">
    <property type="protein sequence ID" value="PXW50197.1"/>
    <property type="molecule type" value="Genomic_DNA"/>
</dbReference>
<name>A0A2V3TR19_9HYPH</name>
<dbReference type="Proteomes" id="UP000248021">
    <property type="component" value="Unassembled WGS sequence"/>
</dbReference>
<organism evidence="1 2">
    <name type="scientific">Chelatococcus asaccharovorans</name>
    <dbReference type="NCBI Taxonomy" id="28210"/>
    <lineage>
        <taxon>Bacteria</taxon>
        <taxon>Pseudomonadati</taxon>
        <taxon>Pseudomonadota</taxon>
        <taxon>Alphaproteobacteria</taxon>
        <taxon>Hyphomicrobiales</taxon>
        <taxon>Chelatococcaceae</taxon>
        <taxon>Chelatococcus</taxon>
    </lineage>
</organism>
<sequence length="84" mass="9563">MTAAELVAESQAGSFRFHEALHTASLVMDFNDRHLADHPAVVANPEAYRLAHKAHEYLFALYQRLGEIDFDHDRSVDEGIWPEN</sequence>
<reference evidence="1 2" key="1">
    <citation type="submission" date="2018-05" db="EMBL/GenBank/DDBJ databases">
        <title>Genomic Encyclopedia of Type Strains, Phase IV (KMG-IV): sequencing the most valuable type-strain genomes for metagenomic binning, comparative biology and taxonomic classification.</title>
        <authorList>
            <person name="Goeker M."/>
        </authorList>
    </citation>
    <scope>NUCLEOTIDE SEQUENCE [LARGE SCALE GENOMIC DNA]</scope>
    <source>
        <strain evidence="1 2">DSM 6462</strain>
    </source>
</reference>
<proteinExistence type="predicted"/>